<feature type="region of interest" description="Disordered" evidence="1">
    <location>
        <begin position="460"/>
        <end position="482"/>
    </location>
</feature>
<dbReference type="InterPro" id="IPR010982">
    <property type="entry name" value="Lambda_DNA-bd_dom_sf"/>
</dbReference>
<evidence type="ECO:0000256" key="2">
    <source>
        <dbReference type="SAM" id="Phobius"/>
    </source>
</evidence>
<feature type="region of interest" description="Disordered" evidence="1">
    <location>
        <begin position="321"/>
        <end position="362"/>
    </location>
</feature>
<dbReference type="GO" id="GO:0003677">
    <property type="term" value="F:DNA binding"/>
    <property type="evidence" value="ECO:0007669"/>
    <property type="project" value="InterPro"/>
</dbReference>
<evidence type="ECO:0000313" key="4">
    <source>
        <dbReference type="EMBL" id="KPL75898.1"/>
    </source>
</evidence>
<accession>A0A0N8GMP8</accession>
<dbReference type="PANTHER" id="PTHR34475">
    <property type="match status" value="1"/>
</dbReference>
<feature type="transmembrane region" description="Helical" evidence="2">
    <location>
        <begin position="274"/>
        <end position="293"/>
    </location>
</feature>
<dbReference type="RefSeq" id="WP_061918268.1">
    <property type="nucleotide sequence ID" value="NZ_DF967971.1"/>
</dbReference>
<keyword evidence="5" id="KW-1185">Reference proteome</keyword>
<dbReference type="InterPro" id="IPR025194">
    <property type="entry name" value="RodZ-like_C"/>
</dbReference>
<feature type="compositionally biased region" description="Low complexity" evidence="1">
    <location>
        <begin position="85"/>
        <end position="95"/>
    </location>
</feature>
<evidence type="ECO:0000259" key="3">
    <source>
        <dbReference type="PROSITE" id="PS50943"/>
    </source>
</evidence>
<dbReference type="Pfam" id="PF13413">
    <property type="entry name" value="HTH_25"/>
    <property type="match status" value="2"/>
</dbReference>
<keyword evidence="2" id="KW-1133">Transmembrane helix</keyword>
<evidence type="ECO:0000313" key="5">
    <source>
        <dbReference type="Proteomes" id="UP000050514"/>
    </source>
</evidence>
<keyword evidence="2" id="KW-0472">Membrane</keyword>
<feature type="domain" description="HTH cro/C1-type" evidence="3">
    <location>
        <begin position="9"/>
        <end position="69"/>
    </location>
</feature>
<proteinExistence type="predicted"/>
<dbReference type="SMART" id="SM00530">
    <property type="entry name" value="HTH_XRE"/>
    <property type="match status" value="2"/>
</dbReference>
<dbReference type="EMBL" id="LGHJ01000013">
    <property type="protein sequence ID" value="KPL75898.1"/>
    <property type="molecule type" value="Genomic_DNA"/>
</dbReference>
<keyword evidence="2" id="KW-0812">Transmembrane</keyword>
<feature type="compositionally biased region" description="Low complexity" evidence="1">
    <location>
        <begin position="129"/>
        <end position="138"/>
    </location>
</feature>
<sequence length="482" mass="52483">MKLTIGQYLRQLREERGISLEQLAQTTRINPTYLRALENDEMSLLPSTVQARGYLRLIAGTYNIDPQPLLDAYPDKEILLPTIAEEASPSETSEPVTATPLPDEDNAIQTQERLEDEEITLPETEEVSSETVPETSVPIPEGTLITPAPVEGSSSFIFSQIGQQFRTQREALGISLEDAERFTRLKARYLQAIEEGHFDQLPSLVQGRGMLRNYAEFLNLDSEAILMQFADGLQRRRLEHLTTTTPARSTPSATPVRTPNPLSLFLRRWMTPDLLVGGLLFAILLVFVVWGTARVSGLQDQEVQATPPSISELLLNTADVNGLSEPTSTPSPPPAAAQNNGSALPPATAEGEETQATGQLPSSTDPVQVYVIANQRVWLRVVVDNRVAFEGRTIPGSAYPFTGKQAIELTSGNAAGLQIVYNQNNLGNLGASGEVLRLIFTAEGTVVPTPLFTSTPAPTLPPTFTPQPTQQLPTPTVTPFVP</sequence>
<feature type="compositionally biased region" description="Low complexity" evidence="1">
    <location>
        <begin position="466"/>
        <end position="482"/>
    </location>
</feature>
<dbReference type="Proteomes" id="UP000050514">
    <property type="component" value="Unassembled WGS sequence"/>
</dbReference>
<dbReference type="Gene3D" id="1.10.260.40">
    <property type="entry name" value="lambda repressor-like DNA-binding domains"/>
    <property type="match status" value="2"/>
</dbReference>
<protein>
    <recommendedName>
        <fullName evidence="3">HTH cro/C1-type domain-containing protein</fullName>
    </recommendedName>
</protein>
<dbReference type="PROSITE" id="PS50943">
    <property type="entry name" value="HTH_CROC1"/>
    <property type="match status" value="1"/>
</dbReference>
<dbReference type="InterPro" id="IPR050400">
    <property type="entry name" value="Bact_Cytoskel_RodZ"/>
</dbReference>
<organism evidence="4 5">
    <name type="scientific">Bellilinea caldifistulae</name>
    <dbReference type="NCBI Taxonomy" id="360411"/>
    <lineage>
        <taxon>Bacteria</taxon>
        <taxon>Bacillati</taxon>
        <taxon>Chloroflexota</taxon>
        <taxon>Anaerolineae</taxon>
        <taxon>Anaerolineales</taxon>
        <taxon>Anaerolineaceae</taxon>
        <taxon>Bellilinea</taxon>
    </lineage>
</organism>
<reference evidence="4 5" key="1">
    <citation type="submission" date="2015-07" db="EMBL/GenBank/DDBJ databases">
        <title>Draft genome of Bellilinea caldifistulae DSM 17877.</title>
        <authorList>
            <person name="Hemp J."/>
            <person name="Ward L.M."/>
            <person name="Pace L.A."/>
            <person name="Fischer W.W."/>
        </authorList>
    </citation>
    <scope>NUCLEOTIDE SEQUENCE [LARGE SCALE GENOMIC DNA]</scope>
    <source>
        <strain evidence="4 5">GOMI-1</strain>
    </source>
</reference>
<name>A0A0N8GMP8_9CHLR</name>
<dbReference type="PANTHER" id="PTHR34475:SF1">
    <property type="entry name" value="CYTOSKELETON PROTEIN RODZ"/>
    <property type="match status" value="1"/>
</dbReference>
<dbReference type="SUPFAM" id="SSF47413">
    <property type="entry name" value="lambda repressor-like DNA-binding domains"/>
    <property type="match status" value="1"/>
</dbReference>
<dbReference type="CDD" id="cd00093">
    <property type="entry name" value="HTH_XRE"/>
    <property type="match status" value="2"/>
</dbReference>
<feature type="region of interest" description="Disordered" evidence="1">
    <location>
        <begin position="85"/>
        <end position="105"/>
    </location>
</feature>
<gene>
    <name evidence="4" type="ORF">AC812_07965</name>
</gene>
<dbReference type="OrthoDB" id="9797543at2"/>
<evidence type="ECO:0000256" key="1">
    <source>
        <dbReference type="SAM" id="MobiDB-lite"/>
    </source>
</evidence>
<dbReference type="STRING" id="360411.AC812_07965"/>
<dbReference type="AlphaFoldDB" id="A0A0N8GMP8"/>
<feature type="region of interest" description="Disordered" evidence="1">
    <location>
        <begin position="122"/>
        <end position="141"/>
    </location>
</feature>
<comment type="caution">
    <text evidence="4">The sequence shown here is derived from an EMBL/GenBank/DDBJ whole genome shotgun (WGS) entry which is preliminary data.</text>
</comment>
<dbReference type="InterPro" id="IPR001387">
    <property type="entry name" value="Cro/C1-type_HTH"/>
</dbReference>
<dbReference type="Pfam" id="PF13464">
    <property type="entry name" value="RodZ_C"/>
    <property type="match status" value="1"/>
</dbReference>